<keyword evidence="19" id="KW-0472">Membrane</keyword>
<keyword evidence="13" id="KW-0812">Transmembrane</keyword>
<dbReference type="GO" id="GO:0009002">
    <property type="term" value="F:serine-type D-Ala-D-Ala carboxypeptidase activity"/>
    <property type="evidence" value="ECO:0007669"/>
    <property type="project" value="UniProtKB-EC"/>
</dbReference>
<evidence type="ECO:0000259" key="29">
    <source>
        <dbReference type="Pfam" id="PF00912"/>
    </source>
</evidence>
<keyword evidence="20" id="KW-0046">Antibiotic resistance</keyword>
<comment type="catalytic activity">
    <reaction evidence="23">
        <text>Preferential cleavage: (Ac)2-L-Lys-D-Ala-|-D-Ala. Also transpeptidation of peptidyl-alanyl moieties that are N-acyl substituents of D-alanine.</text>
        <dbReference type="EC" id="3.4.16.4"/>
    </reaction>
</comment>
<dbReference type="InterPro" id="IPR001264">
    <property type="entry name" value="Glyco_trans_51"/>
</dbReference>
<evidence type="ECO:0000256" key="10">
    <source>
        <dbReference type="ARBA" id="ARBA00022670"/>
    </source>
</evidence>
<dbReference type="AlphaFoldDB" id="I7LK64"/>
<comment type="function">
    <text evidence="1">Cell wall formation. Synthesis of cross-linked peptidoglycan from the lipid intermediates. The enzyme has a penicillin-insensitive transglycosylase N-terminal domain (formation of linear glycan strands) and a penicillin-sensitive transpeptidase C-terminal domain (cross-linking of the peptide subunits).</text>
</comment>
<evidence type="ECO:0000256" key="5">
    <source>
        <dbReference type="ARBA" id="ARBA00007739"/>
    </source>
</evidence>
<evidence type="ECO:0000256" key="9">
    <source>
        <dbReference type="ARBA" id="ARBA00022645"/>
    </source>
</evidence>
<dbReference type="PANTHER" id="PTHR32282">
    <property type="entry name" value="BINDING PROTEIN TRANSPEPTIDASE, PUTATIVE-RELATED"/>
    <property type="match status" value="1"/>
</dbReference>
<feature type="domain" description="Glycosyl transferase family 51" evidence="29">
    <location>
        <begin position="52"/>
        <end position="232"/>
    </location>
</feature>
<comment type="subcellular location">
    <subcellularLocation>
        <location evidence="2">Cell membrane</location>
        <topology evidence="2">Single-pass type II membrane protein</topology>
    </subcellularLocation>
</comment>
<evidence type="ECO:0000256" key="19">
    <source>
        <dbReference type="ARBA" id="ARBA00023136"/>
    </source>
</evidence>
<reference evidence="30 31" key="1">
    <citation type="journal article" date="2011" name="J. Bacteriol.">
        <title>Draft genome sequence of Caloramator australicus strain RC3T, a thermoanaerobe from the Great Artesian Basin of Australia.</title>
        <authorList>
            <person name="Ogg C.D."/>
            <person name="Patel B.K.C."/>
        </authorList>
    </citation>
    <scope>NUCLEOTIDE SEQUENCE [LARGE SCALE GENOMIC DNA]</scope>
    <source>
        <strain evidence="30 31">RC3</strain>
    </source>
</reference>
<keyword evidence="17" id="KW-0573">Peptidoglycan synthesis</keyword>
<comment type="pathway">
    <text evidence="3">Cell wall biogenesis; peptidoglycan biosynthesis.</text>
</comment>
<dbReference type="SUPFAM" id="SSF56601">
    <property type="entry name" value="beta-lactamase/transpeptidase-like"/>
    <property type="match status" value="1"/>
</dbReference>
<dbReference type="EMBL" id="CAKP01000113">
    <property type="protein sequence ID" value="CCJ34228.1"/>
    <property type="molecule type" value="Genomic_DNA"/>
</dbReference>
<evidence type="ECO:0000256" key="11">
    <source>
        <dbReference type="ARBA" id="ARBA00022676"/>
    </source>
</evidence>
<feature type="compositionally biased region" description="Low complexity" evidence="27">
    <location>
        <begin position="730"/>
        <end position="747"/>
    </location>
</feature>
<accession>I7LK64</accession>
<keyword evidence="21" id="KW-0511">Multifunctional enzyme</keyword>
<evidence type="ECO:0000256" key="7">
    <source>
        <dbReference type="ARBA" id="ARBA00018638"/>
    </source>
</evidence>
<evidence type="ECO:0000256" key="25">
    <source>
        <dbReference type="ARBA" id="ARBA00049902"/>
    </source>
</evidence>
<evidence type="ECO:0000256" key="8">
    <source>
        <dbReference type="ARBA" id="ARBA00022475"/>
    </source>
</evidence>
<dbReference type="GO" id="GO:0071555">
    <property type="term" value="P:cell wall organization"/>
    <property type="evidence" value="ECO:0007669"/>
    <property type="project" value="UniProtKB-KW"/>
</dbReference>
<comment type="pathway">
    <text evidence="26">Glycan biosynthesis.</text>
</comment>
<dbReference type="NCBIfam" id="TIGR02074">
    <property type="entry name" value="PBP_1a_fam"/>
    <property type="match status" value="1"/>
</dbReference>
<evidence type="ECO:0000256" key="13">
    <source>
        <dbReference type="ARBA" id="ARBA00022692"/>
    </source>
</evidence>
<name>I7LK64_9CLOT</name>
<sequence length="747" mass="83276">MNILLIIFLFIFLFIFAAGIGVAIAVIKSAPEIDANILDNLKQSSKIYDKDGNFIEDFSDVQNRTIVPLKKIPKHVQHAFIAIEDERFYRHHGIDPKRIFGALWYDIKTMSKAQGASTITQQLIKNIALSPKKDFSRKLQEMYLAIQLERKLSKDQILEGYLNTIYLGGSAYGVQAASMFYFGKDVNELTIAEAALIAGLTQSPYKYYPYSKKNQENPKTYLDRQQTVLKKMLQQGYITQEQYDEAINQKLVFKSKESPNTMKYQWFIEPAIDEIAKDMADKLNITESEAKQRLRTGGYNIYLTIDTKIQEAAEAVINDDSLFKQFNLKPYASTENSPKVSQPQAAAVIMDYSTGEVRAIVGGRGPHPLRSMNRATDVKRQPGSAIKPLSVYAPAIDTHFATAATVVEDSPFSQELLAATGGWEPKNYDNSYRGNVTVREAITRSINVVAAKLLLQLGIGTSVDYLQNKFHISTIKNSDKYVAPLSLGGLTEGVYPIEMAAAYGVFGNKGIYSEPILYTKVTDRYNNIIVERTSTQSRSISSQAAYIMLDMMKDVVRKPYGTGGRARFGSMPVAGKTGTTSDYTNVWFCGVTPYYSGAVWIGHDKPNTSIPGLKSSLAAKLWGEIMKRAHEGLKVVDFERPSGIVYEKVCLDSGKYPTDLCFNDPRGNRVVTEMFIEGTQPVELCDYHVNIVPEPDITTPENPSNPQDNGGQNQETQNPTSNPTDQNQSPPQEGQNPQQTNPTQPKQ</sequence>
<dbReference type="STRING" id="857293.CAAU_2144"/>
<keyword evidence="9" id="KW-0121">Carboxypeptidase</keyword>
<keyword evidence="11 30" id="KW-0328">Glycosyltransferase</keyword>
<keyword evidence="12 30" id="KW-0808">Transferase</keyword>
<gene>
    <name evidence="30" type="ORF">CAAU_2144</name>
</gene>
<evidence type="ECO:0000256" key="17">
    <source>
        <dbReference type="ARBA" id="ARBA00022984"/>
    </source>
</evidence>
<organism evidence="30 31">
    <name type="scientific">Caloramator australicus RC3</name>
    <dbReference type="NCBI Taxonomy" id="857293"/>
    <lineage>
        <taxon>Bacteria</taxon>
        <taxon>Bacillati</taxon>
        <taxon>Bacillota</taxon>
        <taxon>Clostridia</taxon>
        <taxon>Eubacteriales</taxon>
        <taxon>Clostridiaceae</taxon>
        <taxon>Caloramator</taxon>
    </lineage>
</organism>
<keyword evidence="22" id="KW-0961">Cell wall biogenesis/degradation</keyword>
<evidence type="ECO:0000256" key="18">
    <source>
        <dbReference type="ARBA" id="ARBA00022989"/>
    </source>
</evidence>
<dbReference type="Pfam" id="PF00905">
    <property type="entry name" value="Transpeptidase"/>
    <property type="match status" value="1"/>
</dbReference>
<keyword evidence="8" id="KW-1003">Cell membrane</keyword>
<evidence type="ECO:0000256" key="14">
    <source>
        <dbReference type="ARBA" id="ARBA00022801"/>
    </source>
</evidence>
<dbReference type="PANTHER" id="PTHR32282:SF11">
    <property type="entry name" value="PENICILLIN-BINDING PROTEIN 1B"/>
    <property type="match status" value="1"/>
</dbReference>
<evidence type="ECO:0000256" key="24">
    <source>
        <dbReference type="ARBA" id="ARBA00044770"/>
    </source>
</evidence>
<comment type="similarity">
    <text evidence="5">In the N-terminal section; belongs to the glycosyltransferase 51 family.</text>
</comment>
<keyword evidence="15" id="KW-0133">Cell shape</keyword>
<protein>
    <recommendedName>
        <fullName evidence="7">Penicillin-binding protein 1A</fullName>
        <ecNumber evidence="24">2.4.99.28</ecNumber>
        <ecNumber evidence="6">3.4.16.4</ecNumber>
    </recommendedName>
</protein>
<keyword evidence="31" id="KW-1185">Reference proteome</keyword>
<evidence type="ECO:0000256" key="20">
    <source>
        <dbReference type="ARBA" id="ARBA00023251"/>
    </source>
</evidence>
<dbReference type="GO" id="GO:0046677">
    <property type="term" value="P:response to antibiotic"/>
    <property type="evidence" value="ECO:0007669"/>
    <property type="project" value="UniProtKB-KW"/>
</dbReference>
<dbReference type="OrthoDB" id="9766909at2"/>
<dbReference type="SUPFAM" id="SSF53955">
    <property type="entry name" value="Lysozyme-like"/>
    <property type="match status" value="1"/>
</dbReference>
<dbReference type="GO" id="GO:0009252">
    <property type="term" value="P:peptidoglycan biosynthetic process"/>
    <property type="evidence" value="ECO:0007669"/>
    <property type="project" value="UniProtKB-UniPathway"/>
</dbReference>
<evidence type="ECO:0000256" key="3">
    <source>
        <dbReference type="ARBA" id="ARBA00004752"/>
    </source>
</evidence>
<dbReference type="InterPro" id="IPR001460">
    <property type="entry name" value="PCN-bd_Tpept"/>
</dbReference>
<comment type="similarity">
    <text evidence="4">In the C-terminal section; belongs to the transpeptidase family.</text>
</comment>
<feature type="compositionally biased region" description="Polar residues" evidence="27">
    <location>
        <begin position="699"/>
        <end position="729"/>
    </location>
</feature>
<dbReference type="FunFam" id="1.10.3810.10:FF:000001">
    <property type="entry name" value="Penicillin-binding protein 1A"/>
    <property type="match status" value="1"/>
</dbReference>
<dbReference type="eggNOG" id="COG0744">
    <property type="taxonomic scope" value="Bacteria"/>
</dbReference>
<dbReference type="Pfam" id="PF00912">
    <property type="entry name" value="Transgly"/>
    <property type="match status" value="1"/>
</dbReference>
<dbReference type="UniPathway" id="UPA00219"/>
<dbReference type="Proteomes" id="UP000007652">
    <property type="component" value="Unassembled WGS sequence"/>
</dbReference>
<dbReference type="InterPro" id="IPR012338">
    <property type="entry name" value="Beta-lactam/transpept-like"/>
</dbReference>
<evidence type="ECO:0000256" key="4">
    <source>
        <dbReference type="ARBA" id="ARBA00007090"/>
    </source>
</evidence>
<evidence type="ECO:0000256" key="26">
    <source>
        <dbReference type="ARBA" id="ARBA00060592"/>
    </source>
</evidence>
<keyword evidence="16" id="KW-0735">Signal-anchor</keyword>
<dbReference type="GO" id="GO:0005886">
    <property type="term" value="C:plasma membrane"/>
    <property type="evidence" value="ECO:0007669"/>
    <property type="project" value="UniProtKB-SubCell"/>
</dbReference>
<feature type="region of interest" description="Disordered" evidence="27">
    <location>
        <begin position="693"/>
        <end position="747"/>
    </location>
</feature>
<dbReference type="GO" id="GO:0008360">
    <property type="term" value="P:regulation of cell shape"/>
    <property type="evidence" value="ECO:0007669"/>
    <property type="project" value="UniProtKB-KW"/>
</dbReference>
<dbReference type="GO" id="GO:0006508">
    <property type="term" value="P:proteolysis"/>
    <property type="evidence" value="ECO:0007669"/>
    <property type="project" value="UniProtKB-KW"/>
</dbReference>
<dbReference type="RefSeq" id="WP_008909484.1">
    <property type="nucleotide sequence ID" value="NZ_CAKP01000113.1"/>
</dbReference>
<evidence type="ECO:0000313" key="31">
    <source>
        <dbReference type="Proteomes" id="UP000007652"/>
    </source>
</evidence>
<evidence type="ECO:0000256" key="1">
    <source>
        <dbReference type="ARBA" id="ARBA00002624"/>
    </source>
</evidence>
<dbReference type="InterPro" id="IPR023346">
    <property type="entry name" value="Lysozyme-like_dom_sf"/>
</dbReference>
<dbReference type="Gene3D" id="3.40.710.10">
    <property type="entry name" value="DD-peptidase/beta-lactamase superfamily"/>
    <property type="match status" value="1"/>
</dbReference>
<dbReference type="Gene3D" id="1.10.3810.10">
    <property type="entry name" value="Biosynthetic peptidoglycan transglycosylase-like"/>
    <property type="match status" value="1"/>
</dbReference>
<keyword evidence="10" id="KW-0645">Protease</keyword>
<evidence type="ECO:0000256" key="16">
    <source>
        <dbReference type="ARBA" id="ARBA00022968"/>
    </source>
</evidence>
<dbReference type="InterPro" id="IPR050396">
    <property type="entry name" value="Glycosyltr_51/Transpeptidase"/>
</dbReference>
<dbReference type="EC" id="3.4.16.4" evidence="6"/>
<dbReference type="GO" id="GO:0008658">
    <property type="term" value="F:penicillin binding"/>
    <property type="evidence" value="ECO:0007669"/>
    <property type="project" value="InterPro"/>
</dbReference>
<keyword evidence="18" id="KW-1133">Transmembrane helix</keyword>
<evidence type="ECO:0000256" key="23">
    <source>
        <dbReference type="ARBA" id="ARBA00034000"/>
    </source>
</evidence>
<proteinExistence type="inferred from homology"/>
<evidence type="ECO:0000259" key="28">
    <source>
        <dbReference type="Pfam" id="PF00905"/>
    </source>
</evidence>
<dbReference type="GO" id="GO:0030288">
    <property type="term" value="C:outer membrane-bounded periplasmic space"/>
    <property type="evidence" value="ECO:0007669"/>
    <property type="project" value="TreeGrafter"/>
</dbReference>
<evidence type="ECO:0000256" key="15">
    <source>
        <dbReference type="ARBA" id="ARBA00022960"/>
    </source>
</evidence>
<evidence type="ECO:0000256" key="2">
    <source>
        <dbReference type="ARBA" id="ARBA00004401"/>
    </source>
</evidence>
<evidence type="ECO:0000256" key="12">
    <source>
        <dbReference type="ARBA" id="ARBA00022679"/>
    </source>
</evidence>
<keyword evidence="14 30" id="KW-0378">Hydrolase</keyword>
<comment type="catalytic activity">
    <reaction evidence="25">
        <text>[GlcNAc-(1-&gt;4)-Mur2Ac(oyl-L-Ala-gamma-D-Glu-L-Lys-D-Ala-D-Ala)](n)-di-trans,octa-cis-undecaprenyl diphosphate + beta-D-GlcNAc-(1-&gt;4)-Mur2Ac(oyl-L-Ala-gamma-D-Glu-L-Lys-D-Ala-D-Ala)-di-trans,octa-cis-undecaprenyl diphosphate = [GlcNAc-(1-&gt;4)-Mur2Ac(oyl-L-Ala-gamma-D-Glu-L-Lys-D-Ala-D-Ala)](n+1)-di-trans,octa-cis-undecaprenyl diphosphate + di-trans,octa-cis-undecaprenyl diphosphate + H(+)</text>
        <dbReference type="Rhea" id="RHEA:23708"/>
        <dbReference type="Rhea" id="RHEA-COMP:9602"/>
        <dbReference type="Rhea" id="RHEA-COMP:9603"/>
        <dbReference type="ChEBI" id="CHEBI:15378"/>
        <dbReference type="ChEBI" id="CHEBI:58405"/>
        <dbReference type="ChEBI" id="CHEBI:60033"/>
        <dbReference type="ChEBI" id="CHEBI:78435"/>
        <dbReference type="EC" id="2.4.99.28"/>
    </reaction>
</comment>
<evidence type="ECO:0000256" key="27">
    <source>
        <dbReference type="SAM" id="MobiDB-lite"/>
    </source>
</evidence>
<feature type="domain" description="Penicillin-binding protein transpeptidase" evidence="28">
    <location>
        <begin position="346"/>
        <end position="601"/>
    </location>
</feature>
<dbReference type="InterPro" id="IPR036950">
    <property type="entry name" value="PBP_transglycosylase"/>
</dbReference>
<dbReference type="GO" id="GO:0008955">
    <property type="term" value="F:peptidoglycan glycosyltransferase activity"/>
    <property type="evidence" value="ECO:0007669"/>
    <property type="project" value="UniProtKB-EC"/>
</dbReference>
<evidence type="ECO:0000313" key="30">
    <source>
        <dbReference type="EMBL" id="CCJ34228.1"/>
    </source>
</evidence>
<comment type="caution">
    <text evidence="30">The sequence shown here is derived from an EMBL/GenBank/DDBJ whole genome shotgun (WGS) entry which is preliminary data.</text>
</comment>
<evidence type="ECO:0000256" key="21">
    <source>
        <dbReference type="ARBA" id="ARBA00023268"/>
    </source>
</evidence>
<evidence type="ECO:0000256" key="22">
    <source>
        <dbReference type="ARBA" id="ARBA00023316"/>
    </source>
</evidence>
<evidence type="ECO:0000256" key="6">
    <source>
        <dbReference type="ARBA" id="ARBA00012448"/>
    </source>
</evidence>
<dbReference type="EC" id="2.4.99.28" evidence="24"/>